<name>A0ABY6UNJ4_BIOOC</name>
<dbReference type="EMBL" id="CABFNS010000847">
    <property type="protein sequence ID" value="VUC32205.1"/>
    <property type="molecule type" value="Genomic_DNA"/>
</dbReference>
<reference evidence="1 2" key="1">
    <citation type="submission" date="2019-06" db="EMBL/GenBank/DDBJ databases">
        <authorList>
            <person name="Broberg M."/>
        </authorList>
    </citation>
    <scope>NUCLEOTIDE SEQUENCE [LARGE SCALE GENOMIC DNA]</scope>
</reference>
<proteinExistence type="predicted"/>
<comment type="caution">
    <text evidence="1">The sequence shown here is derived from an EMBL/GenBank/DDBJ whole genome shotgun (WGS) entry which is preliminary data.</text>
</comment>
<protein>
    <submittedName>
        <fullName evidence="1">Uncharacterized protein</fullName>
    </submittedName>
</protein>
<dbReference type="Proteomes" id="UP000766486">
    <property type="component" value="Unassembled WGS sequence"/>
</dbReference>
<keyword evidence="2" id="KW-1185">Reference proteome</keyword>
<gene>
    <name evidence="1" type="ORF">CLO192961_LOCUS322818</name>
</gene>
<evidence type="ECO:0000313" key="2">
    <source>
        <dbReference type="Proteomes" id="UP000766486"/>
    </source>
</evidence>
<organism evidence="1 2">
    <name type="scientific">Bionectria ochroleuca</name>
    <name type="common">Gliocladium roseum</name>
    <dbReference type="NCBI Taxonomy" id="29856"/>
    <lineage>
        <taxon>Eukaryota</taxon>
        <taxon>Fungi</taxon>
        <taxon>Dikarya</taxon>
        <taxon>Ascomycota</taxon>
        <taxon>Pezizomycotina</taxon>
        <taxon>Sordariomycetes</taxon>
        <taxon>Hypocreomycetidae</taxon>
        <taxon>Hypocreales</taxon>
        <taxon>Bionectriaceae</taxon>
        <taxon>Clonostachys</taxon>
    </lineage>
</organism>
<evidence type="ECO:0000313" key="1">
    <source>
        <dbReference type="EMBL" id="VUC32205.1"/>
    </source>
</evidence>
<sequence>MQLFLVGSIFRQLTEFQQTEGKVVRLVPHEPQGLRDVFSKSIDLVAKFINLAAKGINFAITVIDPTAKRVDLAETVIN</sequence>
<accession>A0ABY6UNJ4</accession>